<evidence type="ECO:0000259" key="7">
    <source>
        <dbReference type="Pfam" id="PF00707"/>
    </source>
</evidence>
<dbReference type="FunFam" id="3.10.20.80:FF:000001">
    <property type="entry name" value="Translation initiation factor IF-3"/>
    <property type="match status" value="1"/>
</dbReference>
<dbReference type="InterPro" id="IPR036788">
    <property type="entry name" value="T_IF-3_C_sf"/>
</dbReference>
<dbReference type="Pfam" id="PF05198">
    <property type="entry name" value="IF3_N"/>
    <property type="match status" value="1"/>
</dbReference>
<dbReference type="AlphaFoldDB" id="A0A4Q7NDN9"/>
<comment type="subunit">
    <text evidence="4 6">Monomer.</text>
</comment>
<evidence type="ECO:0000256" key="1">
    <source>
        <dbReference type="ARBA" id="ARBA00005439"/>
    </source>
</evidence>
<accession>A0A4Q7NDN9</accession>
<dbReference type="NCBIfam" id="TIGR00168">
    <property type="entry name" value="infC"/>
    <property type="match status" value="1"/>
</dbReference>
<dbReference type="GO" id="GO:0043022">
    <property type="term" value="F:ribosome binding"/>
    <property type="evidence" value="ECO:0007669"/>
    <property type="project" value="UniProtKB-ARBA"/>
</dbReference>
<evidence type="ECO:0000256" key="2">
    <source>
        <dbReference type="ARBA" id="ARBA00022540"/>
    </source>
</evidence>
<dbReference type="GO" id="GO:0016020">
    <property type="term" value="C:membrane"/>
    <property type="evidence" value="ECO:0007669"/>
    <property type="project" value="TreeGrafter"/>
</dbReference>
<dbReference type="Pfam" id="PF00707">
    <property type="entry name" value="IF3_C"/>
    <property type="match status" value="1"/>
</dbReference>
<feature type="domain" description="Translation initiation factor 3 C-terminal" evidence="7">
    <location>
        <begin position="68"/>
        <end position="153"/>
    </location>
</feature>
<comment type="subcellular location">
    <subcellularLocation>
        <location evidence="4 6">Cytoplasm</location>
    </subcellularLocation>
</comment>
<dbReference type="InterPro" id="IPR036787">
    <property type="entry name" value="T_IF-3_N_sf"/>
</dbReference>
<dbReference type="FunFam" id="3.30.110.10:FF:000001">
    <property type="entry name" value="Translation initiation factor IF-3"/>
    <property type="match status" value="1"/>
</dbReference>
<feature type="domain" description="Translation initiation factor 3 N-terminal" evidence="8">
    <location>
        <begin position="2"/>
        <end position="61"/>
    </location>
</feature>
<evidence type="ECO:0000259" key="8">
    <source>
        <dbReference type="Pfam" id="PF05198"/>
    </source>
</evidence>
<keyword evidence="10" id="KW-1185">Reference proteome</keyword>
<comment type="similarity">
    <text evidence="1 4 6">Belongs to the IF-3 family.</text>
</comment>
<reference evidence="9 10" key="1">
    <citation type="submission" date="2019-02" db="EMBL/GenBank/DDBJ databases">
        <title>Genomic Encyclopedia of Type Strains, Phase IV (KMG-IV): sequencing the most valuable type-strain genomes for metagenomic binning, comparative biology and taxonomic classification.</title>
        <authorList>
            <person name="Goeker M."/>
        </authorList>
    </citation>
    <scope>NUCLEOTIDE SEQUENCE [LARGE SCALE GENOMIC DNA]</scope>
    <source>
        <strain evidence="9 10">K24</strain>
    </source>
</reference>
<dbReference type="SUPFAM" id="SSF55200">
    <property type="entry name" value="Translation initiation factor IF3, C-terminal domain"/>
    <property type="match status" value="1"/>
</dbReference>
<dbReference type="PANTHER" id="PTHR10938">
    <property type="entry name" value="TRANSLATION INITIATION FACTOR IF-3"/>
    <property type="match status" value="1"/>
</dbReference>
<evidence type="ECO:0000313" key="10">
    <source>
        <dbReference type="Proteomes" id="UP000292445"/>
    </source>
</evidence>
<dbReference type="EMBL" id="SGXC01000002">
    <property type="protein sequence ID" value="RZS81089.1"/>
    <property type="molecule type" value="Genomic_DNA"/>
</dbReference>
<organism evidence="9 10">
    <name type="scientific">Pigmentiphaga kullae</name>
    <dbReference type="NCBI Taxonomy" id="151784"/>
    <lineage>
        <taxon>Bacteria</taxon>
        <taxon>Pseudomonadati</taxon>
        <taxon>Pseudomonadota</taxon>
        <taxon>Betaproteobacteria</taxon>
        <taxon>Burkholderiales</taxon>
        <taxon>Alcaligenaceae</taxon>
        <taxon>Pigmentiphaga</taxon>
    </lineage>
</organism>
<dbReference type="Gene3D" id="3.30.110.10">
    <property type="entry name" value="Translation initiation factor 3 (IF-3), C-terminal domain"/>
    <property type="match status" value="1"/>
</dbReference>
<dbReference type="GO" id="GO:0003743">
    <property type="term" value="F:translation initiation factor activity"/>
    <property type="evidence" value="ECO:0007669"/>
    <property type="project" value="UniProtKB-UniRule"/>
</dbReference>
<proteinExistence type="inferred from homology"/>
<dbReference type="GO" id="GO:0032790">
    <property type="term" value="P:ribosome disassembly"/>
    <property type="evidence" value="ECO:0007669"/>
    <property type="project" value="TreeGrafter"/>
</dbReference>
<keyword evidence="2 4" id="KW-0396">Initiation factor</keyword>
<dbReference type="InterPro" id="IPR019815">
    <property type="entry name" value="Translation_initiation_fac_3_C"/>
</dbReference>
<dbReference type="InterPro" id="IPR019813">
    <property type="entry name" value="Translation_initiation_fac3_CS"/>
</dbReference>
<comment type="caution">
    <text evidence="9">The sequence shown here is derived from an EMBL/GenBank/DDBJ whole genome shotgun (WGS) entry which is preliminary data.</text>
</comment>
<dbReference type="Gene3D" id="3.10.20.80">
    <property type="entry name" value="Translation initiation factor 3 (IF-3), N-terminal domain"/>
    <property type="match status" value="1"/>
</dbReference>
<dbReference type="GO" id="GO:0005829">
    <property type="term" value="C:cytosol"/>
    <property type="evidence" value="ECO:0007669"/>
    <property type="project" value="TreeGrafter"/>
</dbReference>
<evidence type="ECO:0000256" key="6">
    <source>
        <dbReference type="RuleBase" id="RU000646"/>
    </source>
</evidence>
<gene>
    <name evidence="4" type="primary">infC</name>
    <name evidence="9" type="ORF">EV675_3706</name>
</gene>
<keyword evidence="3 4" id="KW-0648">Protein biosynthesis</keyword>
<sequence length="166" mass="18906">MRLIGVDGEQLGIVKLAEAVRLSEQNDVDLVEIAPNAQPPVCRLMDYGKFKYQEQKRQHEAKLKQKIIQVKEVKFRPGTDEGDYQVKLRNLRRFLEEGDKAKVTLRFRGREMAHQELGMRVLERVRDDLVEISAVEAMPKLEGRQMVMVLAPKKKVLPAGKGAAGE</sequence>
<dbReference type="InterPro" id="IPR001288">
    <property type="entry name" value="Translation_initiation_fac_3"/>
</dbReference>
<comment type="function">
    <text evidence="4 6">IF-3 binds to the 30S ribosomal subunit and shifts the equilibrium between 70S ribosomes and their 50S and 30S subunits in favor of the free subunits, thus enhancing the availability of 30S subunits on which protein synthesis initiation begins.</text>
</comment>
<evidence type="ECO:0000256" key="5">
    <source>
        <dbReference type="NCBIfam" id="TIGR00168"/>
    </source>
</evidence>
<dbReference type="SUPFAM" id="SSF54364">
    <property type="entry name" value="Translation initiation factor IF3, N-terminal domain"/>
    <property type="match status" value="1"/>
</dbReference>
<evidence type="ECO:0000313" key="9">
    <source>
        <dbReference type="EMBL" id="RZS81089.1"/>
    </source>
</evidence>
<evidence type="ECO:0000256" key="4">
    <source>
        <dbReference type="HAMAP-Rule" id="MF_00080"/>
    </source>
</evidence>
<dbReference type="PROSITE" id="PS00938">
    <property type="entry name" value="IF3"/>
    <property type="match status" value="1"/>
</dbReference>
<name>A0A4Q7NDN9_9BURK</name>
<dbReference type="Proteomes" id="UP000292445">
    <property type="component" value="Unassembled WGS sequence"/>
</dbReference>
<evidence type="ECO:0000256" key="3">
    <source>
        <dbReference type="ARBA" id="ARBA00022917"/>
    </source>
</evidence>
<protein>
    <recommendedName>
        <fullName evidence="4 5">Translation initiation factor IF-3</fullName>
    </recommendedName>
</protein>
<dbReference type="PANTHER" id="PTHR10938:SF0">
    <property type="entry name" value="TRANSLATION INITIATION FACTOR IF-3, MITOCHONDRIAL"/>
    <property type="match status" value="1"/>
</dbReference>
<dbReference type="HAMAP" id="MF_00080">
    <property type="entry name" value="IF_3"/>
    <property type="match status" value="1"/>
</dbReference>
<dbReference type="InterPro" id="IPR019814">
    <property type="entry name" value="Translation_initiation_fac_3_N"/>
</dbReference>
<keyword evidence="4" id="KW-0963">Cytoplasm</keyword>